<dbReference type="EMBL" id="LN899820">
    <property type="protein sequence ID" value="CUV53152.1"/>
    <property type="molecule type" value="Genomic_DNA"/>
</dbReference>
<proteinExistence type="predicted"/>
<evidence type="ECO:0000313" key="1">
    <source>
        <dbReference type="EMBL" id="CUV18443.1"/>
    </source>
</evidence>
<gene>
    <name evidence="1" type="ORF">PSS4_v1_650003</name>
    <name evidence="7" type="ORF">RD1301_v1_1600016</name>
    <name evidence="2" type="ORF">RUN1744_v1_850017</name>
    <name evidence="3" type="ORF">RUN1985_v1_170003</name>
    <name evidence="6" type="ORF">RUN215_v1_90046</name>
    <name evidence="4" type="ORF">TD1301_v1_1060011</name>
    <name evidence="5" type="ORF">TF3108_v1_1570012</name>
</gene>
<accession>A0A0S4U875</accession>
<evidence type="ECO:0000313" key="3">
    <source>
        <dbReference type="EMBL" id="CUV28083.1"/>
    </source>
</evidence>
<dbReference type="PATRIC" id="fig|305.118.peg.3318"/>
<evidence type="ECO:0000313" key="5">
    <source>
        <dbReference type="EMBL" id="CUV42802.1"/>
    </source>
</evidence>
<evidence type="ECO:0000313" key="4">
    <source>
        <dbReference type="EMBL" id="CUV34787.1"/>
    </source>
</evidence>
<evidence type="ECO:0000313" key="6">
    <source>
        <dbReference type="EMBL" id="CUV53152.1"/>
    </source>
</evidence>
<dbReference type="AlphaFoldDB" id="A0A0S4U875"/>
<organism evidence="1">
    <name type="scientific">Ralstonia solanacearum</name>
    <name type="common">Pseudomonas solanacearum</name>
    <dbReference type="NCBI Taxonomy" id="305"/>
    <lineage>
        <taxon>Bacteria</taxon>
        <taxon>Pseudomonadati</taxon>
        <taxon>Pseudomonadota</taxon>
        <taxon>Betaproteobacteria</taxon>
        <taxon>Burkholderiales</taxon>
        <taxon>Burkholderiaceae</taxon>
        <taxon>Ralstonia</taxon>
        <taxon>Ralstonia solanacearum species complex</taxon>
    </lineage>
</organism>
<dbReference type="EMBL" id="LN899824">
    <property type="protein sequence ID" value="CUV28083.1"/>
    <property type="molecule type" value="Genomic_DNA"/>
</dbReference>
<dbReference type="EMBL" id="LN899821">
    <property type="protein sequence ID" value="CUV18443.1"/>
    <property type="molecule type" value="Genomic_DNA"/>
</dbReference>
<dbReference type="EMBL" id="LN899822">
    <property type="protein sequence ID" value="CUV61589.1"/>
    <property type="molecule type" value="Genomic_DNA"/>
</dbReference>
<protein>
    <recommendedName>
        <fullName evidence="8">Alcohol dehydrogenase</fullName>
    </recommendedName>
</protein>
<evidence type="ECO:0008006" key="8">
    <source>
        <dbReference type="Google" id="ProtNLM"/>
    </source>
</evidence>
<name>A0A0S4U875_RALSL</name>
<reference evidence="1" key="1">
    <citation type="submission" date="2015-10" db="EMBL/GenBank/DDBJ databases">
        <authorList>
            <person name="Gilbert D.G."/>
        </authorList>
    </citation>
    <scope>NUCLEOTIDE SEQUENCE</scope>
    <source>
        <strain evidence="1">Phyl III-seqv23</strain>
    </source>
</reference>
<dbReference type="EMBL" id="LN899826">
    <property type="protein sequence ID" value="CUV42802.1"/>
    <property type="molecule type" value="Genomic_DNA"/>
</dbReference>
<evidence type="ECO:0000313" key="7">
    <source>
        <dbReference type="EMBL" id="CUV61589.1"/>
    </source>
</evidence>
<dbReference type="EMBL" id="LN899823">
    <property type="protein sequence ID" value="CUV25255.1"/>
    <property type="molecule type" value="Genomic_DNA"/>
</dbReference>
<sequence>MSDIPTFPYRLLWEERKLVSVANLTRSDGLALMHVAAAVPLQVHVMPYRLQETNTALDNLRAGRIACAAVLGIAPEER</sequence>
<evidence type="ECO:0000313" key="2">
    <source>
        <dbReference type="EMBL" id="CUV25255.1"/>
    </source>
</evidence>
<dbReference type="EMBL" id="LN899825">
    <property type="protein sequence ID" value="CUV34787.1"/>
    <property type="molecule type" value="Genomic_DNA"/>
</dbReference>